<dbReference type="CDD" id="cd04670">
    <property type="entry name" value="NUDIX_ASFGF2_Nudt6"/>
    <property type="match status" value="1"/>
</dbReference>
<dbReference type="GO" id="GO:0035529">
    <property type="term" value="F:NADH pyrophosphatase activity"/>
    <property type="evidence" value="ECO:0007669"/>
    <property type="project" value="TreeGrafter"/>
</dbReference>
<dbReference type="PANTHER" id="PTHR13994">
    <property type="entry name" value="NUDIX HYDROLASE RELATED"/>
    <property type="match status" value="1"/>
</dbReference>
<dbReference type="Gene3D" id="3.90.79.10">
    <property type="entry name" value="Nucleoside Triphosphate Pyrophosphohydrolase"/>
    <property type="match status" value="1"/>
</dbReference>
<dbReference type="InterPro" id="IPR000086">
    <property type="entry name" value="NUDIX_hydrolase_dom"/>
</dbReference>
<comment type="caution">
    <text evidence="4">The sequence shown here is derived from an EMBL/GenBank/DDBJ whole genome shotgun (WGS) entry which is preliminary data.</text>
</comment>
<dbReference type="EMBL" id="CASHTH010002288">
    <property type="protein sequence ID" value="CAI8027601.1"/>
    <property type="molecule type" value="Genomic_DNA"/>
</dbReference>
<dbReference type="InterPro" id="IPR003293">
    <property type="entry name" value="Nudix_hydrolase6-like"/>
</dbReference>
<dbReference type="GO" id="GO:0047631">
    <property type="term" value="F:ADP-ribose diphosphatase activity"/>
    <property type="evidence" value="ECO:0007669"/>
    <property type="project" value="TreeGrafter"/>
</dbReference>
<dbReference type="PROSITE" id="PS00893">
    <property type="entry name" value="NUDIX_BOX"/>
    <property type="match status" value="1"/>
</dbReference>
<evidence type="ECO:0000256" key="1">
    <source>
        <dbReference type="ARBA" id="ARBA00005582"/>
    </source>
</evidence>
<dbReference type="PANTHER" id="PTHR13994:SF13">
    <property type="entry name" value="FI03680P"/>
    <property type="match status" value="1"/>
</dbReference>
<keyword evidence="5" id="KW-1185">Reference proteome</keyword>
<sequence>SPETCRLEKTLTVPPPSLTLSTSPTYLCLVGTSADLGRHTSNRDARFKGVILTPQHYGLLSPTEFERRLQASLAVWQEEGRRGVWVKIPLTQSELVPSAAKLGLQFHHAHCDHLMMTKWLPTSEPNNLPDFAHHYIGVAGFVVNAEGQVLLVQEKWLKRLSLRHWKLPGGHTEKGEELWETAIRETFEETGVKTEFVAMLCFRHMHEYRWGTDDIYFVCLLRPLTTDITVNPAEIAEAKWTDVNAYIGDPETTTTNRLIAQSYKDGLASGSFIQPVSFPHFFANKKDLVFYSNRPLDEEDRRKEKSEPHTKL</sequence>
<dbReference type="InterPro" id="IPR020084">
    <property type="entry name" value="NUDIX_hydrolase_CS"/>
</dbReference>
<comment type="similarity">
    <text evidence="1">Belongs to the Nudix hydrolase family.</text>
</comment>
<accession>A0AA35SFC2</accession>
<reference evidence="4" key="1">
    <citation type="submission" date="2023-03" db="EMBL/GenBank/DDBJ databases">
        <authorList>
            <person name="Steffen K."/>
            <person name="Cardenas P."/>
        </authorList>
    </citation>
    <scope>NUCLEOTIDE SEQUENCE</scope>
</reference>
<dbReference type="Pfam" id="PF00293">
    <property type="entry name" value="NUDIX"/>
    <property type="match status" value="1"/>
</dbReference>
<protein>
    <submittedName>
        <fullName evidence="4">Nudix hydrolase 8</fullName>
    </submittedName>
</protein>
<dbReference type="Gene3D" id="3.40.630.30">
    <property type="match status" value="1"/>
</dbReference>
<evidence type="ECO:0000313" key="4">
    <source>
        <dbReference type="EMBL" id="CAI8027601.1"/>
    </source>
</evidence>
<gene>
    <name evidence="4" type="ORF">GBAR_LOCUS15754</name>
</gene>
<dbReference type="GO" id="GO:0051287">
    <property type="term" value="F:NAD binding"/>
    <property type="evidence" value="ECO:0007669"/>
    <property type="project" value="TreeGrafter"/>
</dbReference>
<evidence type="ECO:0000256" key="2">
    <source>
        <dbReference type="ARBA" id="ARBA00022801"/>
    </source>
</evidence>
<dbReference type="AlphaFoldDB" id="A0AA35SFC2"/>
<dbReference type="InterPro" id="IPR015797">
    <property type="entry name" value="NUDIX_hydrolase-like_dom_sf"/>
</dbReference>
<feature type="non-terminal residue" evidence="4">
    <location>
        <position position="1"/>
    </location>
</feature>
<dbReference type="PROSITE" id="PS51462">
    <property type="entry name" value="NUDIX"/>
    <property type="match status" value="1"/>
</dbReference>
<feature type="domain" description="Nudix hydrolase" evidence="3">
    <location>
        <begin position="133"/>
        <end position="265"/>
    </location>
</feature>
<dbReference type="Proteomes" id="UP001174909">
    <property type="component" value="Unassembled WGS sequence"/>
</dbReference>
<proteinExistence type="inferred from homology"/>
<keyword evidence="2 4" id="KW-0378">Hydrolase</keyword>
<dbReference type="PRINTS" id="PR01356">
    <property type="entry name" value="GFGPROTEIN"/>
</dbReference>
<evidence type="ECO:0000259" key="3">
    <source>
        <dbReference type="PROSITE" id="PS51462"/>
    </source>
</evidence>
<dbReference type="InterPro" id="IPR040618">
    <property type="entry name" value="Pre-Nudix"/>
</dbReference>
<dbReference type="SUPFAM" id="SSF55811">
    <property type="entry name" value="Nudix"/>
    <property type="match status" value="1"/>
</dbReference>
<dbReference type="Pfam" id="PF18290">
    <property type="entry name" value="Nudix_hydro"/>
    <property type="match status" value="1"/>
</dbReference>
<organism evidence="4 5">
    <name type="scientific">Geodia barretti</name>
    <name type="common">Barrett's horny sponge</name>
    <dbReference type="NCBI Taxonomy" id="519541"/>
    <lineage>
        <taxon>Eukaryota</taxon>
        <taxon>Metazoa</taxon>
        <taxon>Porifera</taxon>
        <taxon>Demospongiae</taxon>
        <taxon>Heteroscleromorpha</taxon>
        <taxon>Tetractinellida</taxon>
        <taxon>Astrophorina</taxon>
        <taxon>Geodiidae</taxon>
        <taxon>Geodia</taxon>
    </lineage>
</organism>
<name>A0AA35SFC2_GEOBA</name>
<evidence type="ECO:0000313" key="5">
    <source>
        <dbReference type="Proteomes" id="UP001174909"/>
    </source>
</evidence>